<feature type="transmembrane region" description="Helical" evidence="1">
    <location>
        <begin position="28"/>
        <end position="50"/>
    </location>
</feature>
<reference evidence="3" key="1">
    <citation type="submission" date="2009-07" db="EMBL/GenBank/DDBJ databases">
        <title>Complete sequence of chromosome of Methylovorus sp. SIP3-4.</title>
        <authorList>
            <person name="Lucas S."/>
            <person name="Copeland A."/>
            <person name="Lapidus A."/>
            <person name="Glavina del Rio T."/>
            <person name="Tice H."/>
            <person name="Bruce D."/>
            <person name="Goodwin L."/>
            <person name="Pitluck S."/>
            <person name="Clum A."/>
            <person name="Larimer F."/>
            <person name="Land M."/>
            <person name="Hauser L."/>
            <person name="Kyrpides N."/>
            <person name="Mikhailova N."/>
            <person name="Kayluzhnaya M."/>
            <person name="Chistoserdova L."/>
        </authorList>
    </citation>
    <scope>NUCLEOTIDE SEQUENCE [LARGE SCALE GENOMIC DNA]</scope>
    <source>
        <strain evidence="3">SIP3-4</strain>
    </source>
</reference>
<accession>C6X7J6</accession>
<organism evidence="2 3">
    <name type="scientific">Methylovorus glucosotrophus (strain SIP3-4)</name>
    <dbReference type="NCBI Taxonomy" id="582744"/>
    <lineage>
        <taxon>Bacteria</taxon>
        <taxon>Pseudomonadati</taxon>
        <taxon>Pseudomonadota</taxon>
        <taxon>Betaproteobacteria</taxon>
        <taxon>Nitrosomonadales</taxon>
        <taxon>Methylophilaceae</taxon>
        <taxon>Methylovorus</taxon>
    </lineage>
</organism>
<keyword evidence="3" id="KW-1185">Reference proteome</keyword>
<sequence precursor="true">MILIFLVLLLALLPLVLTTSFPHLVVVSIYSGLAHLLAFGWAIMIIIILLRRRRIREWREARKLRKQARAQQKKSPSN</sequence>
<evidence type="ECO:0000313" key="3">
    <source>
        <dbReference type="Proteomes" id="UP000002743"/>
    </source>
</evidence>
<protein>
    <recommendedName>
        <fullName evidence="4">Transmembrane protein</fullName>
    </recommendedName>
</protein>
<dbReference type="RefSeq" id="WP_015830781.1">
    <property type="nucleotide sequence ID" value="NC_012969.1"/>
</dbReference>
<keyword evidence="1" id="KW-0812">Transmembrane</keyword>
<dbReference type="HOGENOM" id="CLU_2789097_0_0_4"/>
<name>C6X7J6_METGS</name>
<dbReference type="KEGG" id="mei:Msip34_2219"/>
<dbReference type="AlphaFoldDB" id="C6X7J6"/>
<evidence type="ECO:0008006" key="4">
    <source>
        <dbReference type="Google" id="ProtNLM"/>
    </source>
</evidence>
<keyword evidence="1" id="KW-0472">Membrane</keyword>
<proteinExistence type="predicted"/>
<reference evidence="2 3" key="2">
    <citation type="journal article" date="2011" name="J. Bacteriol.">
        <title>Genomes of three methylotrophs from a single niche uncover genetic and metabolic divergence of Methylophilaceae.</title>
        <authorList>
            <person name="Lapidus A."/>
            <person name="Clum A."/>
            <person name="Labutti K."/>
            <person name="Kaluzhnaya M.G."/>
            <person name="Lim S."/>
            <person name="Beck D.A."/>
            <person name="Glavina Del Rio T."/>
            <person name="Nolan M."/>
            <person name="Mavromatis K."/>
            <person name="Huntemann M."/>
            <person name="Lucas S."/>
            <person name="Lidstrom M.E."/>
            <person name="Ivanova N."/>
            <person name="Chistoserdova L."/>
        </authorList>
    </citation>
    <scope>NUCLEOTIDE SEQUENCE [LARGE SCALE GENOMIC DNA]</scope>
    <source>
        <strain evidence="2 3">SIP3-4</strain>
    </source>
</reference>
<evidence type="ECO:0000313" key="2">
    <source>
        <dbReference type="EMBL" id="ACT51461.1"/>
    </source>
</evidence>
<gene>
    <name evidence="2" type="ordered locus">Msip34_2219</name>
</gene>
<evidence type="ECO:0000256" key="1">
    <source>
        <dbReference type="SAM" id="Phobius"/>
    </source>
</evidence>
<keyword evidence="1" id="KW-1133">Transmembrane helix</keyword>
<dbReference type="EMBL" id="CP001674">
    <property type="protein sequence ID" value="ACT51461.1"/>
    <property type="molecule type" value="Genomic_DNA"/>
</dbReference>
<dbReference type="Proteomes" id="UP000002743">
    <property type="component" value="Chromosome"/>
</dbReference>